<evidence type="ECO:0000313" key="3">
    <source>
        <dbReference type="Proteomes" id="UP000749010"/>
    </source>
</evidence>
<keyword evidence="3" id="KW-1185">Reference proteome</keyword>
<reference evidence="2 3" key="1">
    <citation type="submission" date="2019-03" db="EMBL/GenBank/DDBJ databases">
        <title>Metabolic reconstructions from genomes of highly enriched 'Candidatus Accumulibacter' and 'Candidatus Competibacter' bioreactor populations.</title>
        <authorList>
            <person name="Annavajhala M.K."/>
            <person name="Welles L."/>
            <person name="Abbas B."/>
            <person name="Sorokin D."/>
            <person name="Park H."/>
            <person name="Van Loosdrecht M."/>
            <person name="Chandran K."/>
        </authorList>
    </citation>
    <scope>NUCLEOTIDE SEQUENCE [LARGE SCALE GENOMIC DNA]</scope>
    <source>
        <strain evidence="2 3">SBR_S</strain>
    </source>
</reference>
<evidence type="ECO:0000313" key="2">
    <source>
        <dbReference type="EMBL" id="NMQ29764.1"/>
    </source>
</evidence>
<gene>
    <name evidence="2" type="ORF">E4Q23_19545</name>
</gene>
<name>A0ABX1U3Q8_9PROT</name>
<feature type="signal peptide" evidence="1">
    <location>
        <begin position="1"/>
        <end position="30"/>
    </location>
</feature>
<dbReference type="RefSeq" id="WP_169068217.1">
    <property type="nucleotide sequence ID" value="NZ_SPMY01000068.1"/>
</dbReference>
<organism evidence="2 3">
    <name type="scientific">Candidatus Accumulibacter phosphatis</name>
    <dbReference type="NCBI Taxonomy" id="327160"/>
    <lineage>
        <taxon>Bacteria</taxon>
        <taxon>Pseudomonadati</taxon>
        <taxon>Pseudomonadota</taxon>
        <taxon>Betaproteobacteria</taxon>
        <taxon>Candidatus Accumulibacter</taxon>
    </lineage>
</organism>
<accession>A0ABX1U3Q8</accession>
<keyword evidence="1" id="KW-0732">Signal</keyword>
<comment type="caution">
    <text evidence="2">The sequence shown here is derived from an EMBL/GenBank/DDBJ whole genome shotgun (WGS) entry which is preliminary data.</text>
</comment>
<dbReference type="Proteomes" id="UP000749010">
    <property type="component" value="Unassembled WGS sequence"/>
</dbReference>
<dbReference type="EMBL" id="SPMY01000068">
    <property type="protein sequence ID" value="NMQ29764.1"/>
    <property type="molecule type" value="Genomic_DNA"/>
</dbReference>
<protein>
    <submittedName>
        <fullName evidence="2">Uncharacterized protein</fullName>
    </submittedName>
</protein>
<sequence length="353" mass="36952">MKKLSSTIKAFLSFPWILLGLSAASPTASAAPFVESYTLVSSVRSGRTTFDYTYRPLVRVDSNSYRSATFVATSRNPATQVVKGSINLGDLDAGKVVLAPDTFTIRQDRLVPFDRAALDFSFSGTMVSKDSGASGLSVGKVAFLEQGGRPGHEVLLPIQGADPQAGQAMPVAVDIYGPAVSGATYRLLDSHGLPLASGPLSQNSDAPSTSPRYFAKVEVPNQPFKIEVSAVGQSASIFAWLSTLYTPTPTTLRIEPSTAILSKSQTIPVILRLASFGATPSGYTVRLQLPPGFRGATGPWTVNLASGATVGIPTSITAPPTGDAFSRYTLVAEATATTEATPSVSSALDIEVE</sequence>
<feature type="chain" id="PRO_5045854151" evidence="1">
    <location>
        <begin position="31"/>
        <end position="353"/>
    </location>
</feature>
<evidence type="ECO:0000256" key="1">
    <source>
        <dbReference type="SAM" id="SignalP"/>
    </source>
</evidence>
<proteinExistence type="predicted"/>